<reference evidence="1" key="1">
    <citation type="submission" date="2023-07" db="EMBL/GenBank/DDBJ databases">
        <title>Chromosome-level genome assembly of Artemia franciscana.</title>
        <authorList>
            <person name="Jo E."/>
        </authorList>
    </citation>
    <scope>NUCLEOTIDE SEQUENCE</scope>
    <source>
        <tissue evidence="1">Whole body</tissue>
    </source>
</reference>
<dbReference type="Proteomes" id="UP001187531">
    <property type="component" value="Unassembled WGS sequence"/>
</dbReference>
<keyword evidence="2" id="KW-1185">Reference proteome</keyword>
<comment type="caution">
    <text evidence="1">The sequence shown here is derived from an EMBL/GenBank/DDBJ whole genome shotgun (WGS) entry which is preliminary data.</text>
</comment>
<evidence type="ECO:0000313" key="1">
    <source>
        <dbReference type="EMBL" id="KAK2718231.1"/>
    </source>
</evidence>
<dbReference type="AlphaFoldDB" id="A0AA88I4S9"/>
<protein>
    <recommendedName>
        <fullName evidence="3">Reverse transcriptase domain-containing protein</fullName>
    </recommendedName>
</protein>
<name>A0AA88I4S9_ARTSF</name>
<proteinExistence type="predicted"/>
<accession>A0AA88I4S9</accession>
<evidence type="ECO:0000313" key="2">
    <source>
        <dbReference type="Proteomes" id="UP001187531"/>
    </source>
</evidence>
<dbReference type="EMBL" id="JAVRJZ010000009">
    <property type="protein sequence ID" value="KAK2718231.1"/>
    <property type="molecule type" value="Genomic_DNA"/>
</dbReference>
<gene>
    <name evidence="1" type="ORF">QYM36_005523</name>
</gene>
<organism evidence="1 2">
    <name type="scientific">Artemia franciscana</name>
    <name type="common">Brine shrimp</name>
    <name type="synonym">Artemia sanfranciscana</name>
    <dbReference type="NCBI Taxonomy" id="6661"/>
    <lineage>
        <taxon>Eukaryota</taxon>
        <taxon>Metazoa</taxon>
        <taxon>Ecdysozoa</taxon>
        <taxon>Arthropoda</taxon>
        <taxon>Crustacea</taxon>
        <taxon>Branchiopoda</taxon>
        <taxon>Anostraca</taxon>
        <taxon>Artemiidae</taxon>
        <taxon>Artemia</taxon>
    </lineage>
</organism>
<sequence length="108" mass="12131">MTLLKTYYRPSPHPLKSKQFLLVPVQKCTIRDLGVQIGKNLSLLNYADDFGLLSNPEDAQNMLDGVVTWADLISLKVSTDETKFLAINHKEPFSLAVNHALVEQVNCF</sequence>
<evidence type="ECO:0008006" key="3">
    <source>
        <dbReference type="Google" id="ProtNLM"/>
    </source>
</evidence>